<proteinExistence type="predicted"/>
<organism evidence="1 2">
    <name type="scientific">Penicillium camemberti (strain FM 013)</name>
    <dbReference type="NCBI Taxonomy" id="1429867"/>
    <lineage>
        <taxon>Eukaryota</taxon>
        <taxon>Fungi</taxon>
        <taxon>Dikarya</taxon>
        <taxon>Ascomycota</taxon>
        <taxon>Pezizomycotina</taxon>
        <taxon>Eurotiomycetes</taxon>
        <taxon>Eurotiomycetidae</taxon>
        <taxon>Eurotiales</taxon>
        <taxon>Aspergillaceae</taxon>
        <taxon>Penicillium</taxon>
    </lineage>
</organism>
<dbReference type="AlphaFoldDB" id="A0A0G4PJU3"/>
<sequence>MAPCLPAAGLADAPPSPRIEQLLLLSSPIPALNRIGVPGRRYFQTTIRIDN</sequence>
<evidence type="ECO:0000313" key="2">
    <source>
        <dbReference type="Proteomes" id="UP000053732"/>
    </source>
</evidence>
<keyword evidence="2" id="KW-1185">Reference proteome</keyword>
<evidence type="ECO:0000313" key="1">
    <source>
        <dbReference type="EMBL" id="CRL26697.1"/>
    </source>
</evidence>
<dbReference type="Proteomes" id="UP000053732">
    <property type="component" value="Unassembled WGS sequence"/>
</dbReference>
<dbReference type="EMBL" id="HG793152">
    <property type="protein sequence ID" value="CRL26697.1"/>
    <property type="molecule type" value="Genomic_DNA"/>
</dbReference>
<accession>A0A0G4PJU3</accession>
<protein>
    <submittedName>
        <fullName evidence="1">Str. FM013</fullName>
    </submittedName>
</protein>
<name>A0A0G4PJU3_PENC3</name>
<reference evidence="1 2" key="1">
    <citation type="journal article" date="2014" name="Nat. Commun.">
        <title>Multiple recent horizontal transfers of a large genomic region in cheese making fungi.</title>
        <authorList>
            <person name="Cheeseman K."/>
            <person name="Ropars J."/>
            <person name="Renault P."/>
            <person name="Dupont J."/>
            <person name="Gouzy J."/>
            <person name="Branca A."/>
            <person name="Abraham A.L."/>
            <person name="Ceppi M."/>
            <person name="Conseiller E."/>
            <person name="Debuchy R."/>
            <person name="Malagnac F."/>
            <person name="Goarin A."/>
            <person name="Silar P."/>
            <person name="Lacoste S."/>
            <person name="Sallet E."/>
            <person name="Bensimon A."/>
            <person name="Giraud T."/>
            <person name="Brygoo Y."/>
        </authorList>
    </citation>
    <scope>NUCLEOTIDE SEQUENCE [LARGE SCALE GENOMIC DNA]</scope>
    <source>
        <strain evidence="2">FM 013</strain>
    </source>
</reference>
<gene>
    <name evidence="1" type="ORF">PCAMFM013_S019g000114</name>
</gene>